<dbReference type="InterPro" id="IPR026341">
    <property type="entry name" value="T9SS_type_B"/>
</dbReference>
<keyword evidence="1" id="KW-0732">Signal</keyword>
<gene>
    <name evidence="2" type="ORF">GCM10007415_18450</name>
</gene>
<dbReference type="EMBL" id="BMER01000001">
    <property type="protein sequence ID" value="GGG85439.1"/>
    <property type="molecule type" value="Genomic_DNA"/>
</dbReference>
<dbReference type="Gene3D" id="2.60.120.260">
    <property type="entry name" value="Galactose-binding domain-like"/>
    <property type="match status" value="1"/>
</dbReference>
<evidence type="ECO:0000313" key="2">
    <source>
        <dbReference type="EMBL" id="GGG85439.1"/>
    </source>
</evidence>
<reference evidence="2" key="2">
    <citation type="submission" date="2020-09" db="EMBL/GenBank/DDBJ databases">
        <authorList>
            <person name="Sun Q."/>
            <person name="Zhou Y."/>
        </authorList>
    </citation>
    <scope>NUCLEOTIDE SEQUENCE</scope>
    <source>
        <strain evidence="2">CGMCC 1.12195</strain>
    </source>
</reference>
<organism evidence="2 3">
    <name type="scientific">Parapedobacter pyrenivorans</name>
    <dbReference type="NCBI Taxonomy" id="1305674"/>
    <lineage>
        <taxon>Bacteria</taxon>
        <taxon>Pseudomonadati</taxon>
        <taxon>Bacteroidota</taxon>
        <taxon>Sphingobacteriia</taxon>
        <taxon>Sphingobacteriales</taxon>
        <taxon>Sphingobacteriaceae</taxon>
        <taxon>Parapedobacter</taxon>
    </lineage>
</organism>
<name>A0A917HPG4_9SPHI</name>
<sequence>MTRVRYKLSNYLSWLGALSLALLTVGDSLAQCGSLGDPIVNITFGQDEADFGEGTTTYRPVLPGQSPQGEGWYTLVTNVNLALASWHNLRDHTGDTGGMMVVFNADDYPGEFYRIRVSGLCQNTRFRFSAWIANANRAEECGGNPIPPNVRFVIEDLDGNLVSDPYSTGNIYATTSPQWREYGFEFDTGNQTEFDLVLINDNPGGCGNDLAIDDIQFRPCGPLITLAMDEALKQADTLFFCDGATAPILLSGSIVDDDSYAAGAAYQWQISQNGQSGWVDIRGEQENELAISTPVHNQWYRLTAAATADNLDSLLCRISSAPIRIARIAPQVNNPDIQETGPICDDGSKSLNPLEYTGAGVGPITYQWLLDEGDGNVPREIPGATSGNYEFQANGMVGIARLQRQAINVCGDRFVTHTFAVEVVETVHTRFALPQQAVCADDQPLLLSGGVIDNGDAGMQGVYSGNGVSNGYFYPDMAGIGSHMITFSPPSGTLCFESSQAIITVYDTIYLEQMLPMVMLPGQSVTLRPQTNASQFSWSNQPGLDSYSSQYTIASPDETTTYTLTASNAAGCEKPVSVTVTVLQNLVVPNSFTPNGDGVNDVWEIDGLEEYPNNFIQVFNRWGTLVFSAKGYSAPWDGQFNGTQLPVGTYYYTLSSDILMQPLSGSVSILR</sequence>
<protein>
    <recommendedName>
        <fullName evidence="4">Gliding motility-associated C-terminal domain-containing protein</fullName>
    </recommendedName>
</protein>
<dbReference type="AlphaFoldDB" id="A0A917HPG4"/>
<keyword evidence="3" id="KW-1185">Reference proteome</keyword>
<dbReference type="NCBIfam" id="TIGR04131">
    <property type="entry name" value="Bac_Flav_CTERM"/>
    <property type="match status" value="1"/>
</dbReference>
<dbReference type="Pfam" id="PF13585">
    <property type="entry name" value="CHU_C"/>
    <property type="match status" value="1"/>
</dbReference>
<comment type="caution">
    <text evidence="2">The sequence shown here is derived from an EMBL/GenBank/DDBJ whole genome shotgun (WGS) entry which is preliminary data.</text>
</comment>
<evidence type="ECO:0008006" key="4">
    <source>
        <dbReference type="Google" id="ProtNLM"/>
    </source>
</evidence>
<feature type="signal peptide" evidence="1">
    <location>
        <begin position="1"/>
        <end position="30"/>
    </location>
</feature>
<proteinExistence type="predicted"/>
<evidence type="ECO:0000256" key="1">
    <source>
        <dbReference type="SAM" id="SignalP"/>
    </source>
</evidence>
<dbReference type="Proteomes" id="UP000660862">
    <property type="component" value="Unassembled WGS sequence"/>
</dbReference>
<reference evidence="2" key="1">
    <citation type="journal article" date="2014" name="Int. J. Syst. Evol. Microbiol.">
        <title>Complete genome sequence of Corynebacterium casei LMG S-19264T (=DSM 44701T), isolated from a smear-ripened cheese.</title>
        <authorList>
            <consortium name="US DOE Joint Genome Institute (JGI-PGF)"/>
            <person name="Walter F."/>
            <person name="Albersmeier A."/>
            <person name="Kalinowski J."/>
            <person name="Ruckert C."/>
        </authorList>
    </citation>
    <scope>NUCLEOTIDE SEQUENCE</scope>
    <source>
        <strain evidence="2">CGMCC 1.12195</strain>
    </source>
</reference>
<accession>A0A917HPG4</accession>
<dbReference type="RefSeq" id="WP_188505583.1">
    <property type="nucleotide sequence ID" value="NZ_BMER01000001.1"/>
</dbReference>
<evidence type="ECO:0000313" key="3">
    <source>
        <dbReference type="Proteomes" id="UP000660862"/>
    </source>
</evidence>
<feature type="chain" id="PRO_5037548520" description="Gliding motility-associated C-terminal domain-containing protein" evidence="1">
    <location>
        <begin position="31"/>
        <end position="671"/>
    </location>
</feature>